<keyword evidence="7" id="KW-0472">Membrane</keyword>
<evidence type="ECO:0000259" key="9">
    <source>
        <dbReference type="PROSITE" id="PS50847"/>
    </source>
</evidence>
<evidence type="ECO:0000256" key="5">
    <source>
        <dbReference type="ARBA" id="ARBA00023088"/>
    </source>
</evidence>
<evidence type="ECO:0000256" key="4">
    <source>
        <dbReference type="ARBA" id="ARBA00022729"/>
    </source>
</evidence>
<dbReference type="RefSeq" id="WP_285085255.1">
    <property type="nucleotide sequence ID" value="NZ_JASOME010000008.1"/>
</dbReference>
<dbReference type="PANTHER" id="PTHR36108:SF13">
    <property type="entry name" value="COLOSSIN-B-RELATED"/>
    <property type="match status" value="1"/>
</dbReference>
<keyword evidence="7" id="KW-0812">Transmembrane</keyword>
<dbReference type="AlphaFoldDB" id="A0AAW6Y7W5"/>
<keyword evidence="3" id="KW-0964">Secreted</keyword>
<accession>A0AAW6Y7W5</accession>
<feature type="domain" description="Gram-positive cocci surface proteins LPxTG" evidence="9">
    <location>
        <begin position="407"/>
        <end position="441"/>
    </location>
</feature>
<reference evidence="10" key="1">
    <citation type="submission" date="2023-05" db="EMBL/GenBank/DDBJ databases">
        <title>Cataloging the Phylogenetic Diversity of Human Bladder Bacteria.</title>
        <authorList>
            <person name="Du J."/>
        </authorList>
    </citation>
    <scope>NUCLEOTIDE SEQUENCE</scope>
    <source>
        <strain evidence="10">UMB6789</strain>
    </source>
</reference>
<keyword evidence="2" id="KW-0134">Cell wall</keyword>
<evidence type="ECO:0000256" key="6">
    <source>
        <dbReference type="SAM" id="MobiDB-lite"/>
    </source>
</evidence>
<evidence type="ECO:0000256" key="8">
    <source>
        <dbReference type="SAM" id="SignalP"/>
    </source>
</evidence>
<dbReference type="NCBIfam" id="TIGR01167">
    <property type="entry name" value="LPXTG_anchor"/>
    <property type="match status" value="1"/>
</dbReference>
<sequence length="441" mass="48459">MTARIIKKWMILLLAVTMLISMAALNVSASASASETDKTYQAYDASRHREVINENGTTDSEWSLCMDHHKQSPGKTGEATGEYSKNENATKNTYASNGGKGDFQKIKRMLFYKLKHPQLNYTVLQNEYYYQQDNKANKIYDTDYSQNPELNKQKQDLRTFAEDSSHDDEINNSAMEVFIYKSKTPNMQNLISAKLKEVPTPTKVKFSKKALTENGEDLKGATIQLTKADGSLVKKWVTDGTVTEFELKDGKYTFTETSAPAKYQVATAITFEVKNGKAIVKGVAVTGNTIVMVDKLKEVPTPTKVKFSKKALTENGEDLKGATIQLTKADGSLVKKWVTDGTVTEFELKDGKYTFTETSAPAKYQVATAITFEVKNGKAIVKGVAVTGNTIVMVDKLKEVPTPPSTLPKTGESSSLGAFLSALGLSLAGLGVLYKKMKACE</sequence>
<dbReference type="PROSITE" id="PS50847">
    <property type="entry name" value="GRAM_POS_ANCHORING"/>
    <property type="match status" value="1"/>
</dbReference>
<name>A0AAW6Y7W5_GARVA</name>
<feature type="chain" id="PRO_5043969824" evidence="8">
    <location>
        <begin position="24"/>
        <end position="441"/>
    </location>
</feature>
<protein>
    <submittedName>
        <fullName evidence="10">SpaA isopeptide-forming pilin-related protein</fullName>
    </submittedName>
</protein>
<dbReference type="Pfam" id="PF00746">
    <property type="entry name" value="Gram_pos_anchor"/>
    <property type="match status" value="1"/>
</dbReference>
<dbReference type="GO" id="GO:0005975">
    <property type="term" value="P:carbohydrate metabolic process"/>
    <property type="evidence" value="ECO:0007669"/>
    <property type="project" value="UniProtKB-ARBA"/>
</dbReference>
<proteinExistence type="inferred from homology"/>
<evidence type="ECO:0000313" key="10">
    <source>
        <dbReference type="EMBL" id="MDK7064090.1"/>
    </source>
</evidence>
<dbReference type="Proteomes" id="UP001237784">
    <property type="component" value="Unassembled WGS sequence"/>
</dbReference>
<dbReference type="InterPro" id="IPR013783">
    <property type="entry name" value="Ig-like_fold"/>
</dbReference>
<organism evidence="10 11">
    <name type="scientific">Gardnerella vaginalis</name>
    <dbReference type="NCBI Taxonomy" id="2702"/>
    <lineage>
        <taxon>Bacteria</taxon>
        <taxon>Bacillati</taxon>
        <taxon>Actinomycetota</taxon>
        <taxon>Actinomycetes</taxon>
        <taxon>Bifidobacteriales</taxon>
        <taxon>Bifidobacteriaceae</taxon>
        <taxon>Gardnerella</taxon>
    </lineage>
</organism>
<comment type="similarity">
    <text evidence="1">Belongs to the serine-aspartate repeat-containing protein (SDr) family.</text>
</comment>
<dbReference type="Gene3D" id="2.60.40.10">
    <property type="entry name" value="Immunoglobulins"/>
    <property type="match status" value="2"/>
</dbReference>
<dbReference type="InterPro" id="IPR041033">
    <property type="entry name" value="SpaA_PFL_dom_1"/>
</dbReference>
<feature type="transmembrane region" description="Helical" evidence="7">
    <location>
        <begin position="416"/>
        <end position="434"/>
    </location>
</feature>
<dbReference type="InterPro" id="IPR019931">
    <property type="entry name" value="LPXTG_anchor"/>
</dbReference>
<keyword evidence="5" id="KW-0572">Peptidoglycan-anchor</keyword>
<keyword evidence="7" id="KW-1133">Transmembrane helix</keyword>
<feature type="region of interest" description="Disordered" evidence="6">
    <location>
        <begin position="69"/>
        <end position="96"/>
    </location>
</feature>
<evidence type="ECO:0000256" key="2">
    <source>
        <dbReference type="ARBA" id="ARBA00022512"/>
    </source>
</evidence>
<evidence type="ECO:0000256" key="3">
    <source>
        <dbReference type="ARBA" id="ARBA00022525"/>
    </source>
</evidence>
<dbReference type="PANTHER" id="PTHR36108">
    <property type="entry name" value="COLOSSIN-B-RELATED"/>
    <property type="match status" value="1"/>
</dbReference>
<feature type="signal peptide" evidence="8">
    <location>
        <begin position="1"/>
        <end position="23"/>
    </location>
</feature>
<evidence type="ECO:0000256" key="7">
    <source>
        <dbReference type="SAM" id="Phobius"/>
    </source>
</evidence>
<dbReference type="Pfam" id="PF17802">
    <property type="entry name" value="SpaA"/>
    <property type="match status" value="2"/>
</dbReference>
<gene>
    <name evidence="10" type="ORF">QP372_06145</name>
</gene>
<feature type="compositionally biased region" description="Polar residues" evidence="6">
    <location>
        <begin position="86"/>
        <end position="96"/>
    </location>
</feature>
<dbReference type="EMBL" id="JASOME010000008">
    <property type="protein sequence ID" value="MDK7064090.1"/>
    <property type="molecule type" value="Genomic_DNA"/>
</dbReference>
<evidence type="ECO:0000256" key="1">
    <source>
        <dbReference type="ARBA" id="ARBA00007257"/>
    </source>
</evidence>
<comment type="caution">
    <text evidence="10">The sequence shown here is derived from an EMBL/GenBank/DDBJ whole genome shotgun (WGS) entry which is preliminary data.</text>
</comment>
<keyword evidence="4 8" id="KW-0732">Signal</keyword>
<evidence type="ECO:0000313" key="11">
    <source>
        <dbReference type="Proteomes" id="UP001237784"/>
    </source>
</evidence>